<dbReference type="Proteomes" id="UP000717752">
    <property type="component" value="Unassembled WGS sequence"/>
</dbReference>
<evidence type="ECO:0000256" key="2">
    <source>
        <dbReference type="ARBA" id="ARBA00023015"/>
    </source>
</evidence>
<gene>
    <name evidence="6" type="ORF">JNB85_19100</name>
</gene>
<dbReference type="PROSITE" id="PS50931">
    <property type="entry name" value="HTH_LYSR"/>
    <property type="match status" value="1"/>
</dbReference>
<dbReference type="PRINTS" id="PR00039">
    <property type="entry name" value="HTHLYSR"/>
</dbReference>
<dbReference type="InterPro" id="IPR036390">
    <property type="entry name" value="WH_DNA-bd_sf"/>
</dbReference>
<evidence type="ECO:0000256" key="1">
    <source>
        <dbReference type="ARBA" id="ARBA00009437"/>
    </source>
</evidence>
<comment type="similarity">
    <text evidence="1">Belongs to the LysR transcriptional regulatory family.</text>
</comment>
<name>A0ABS7GX25_9HYPH</name>
<dbReference type="Pfam" id="PF00126">
    <property type="entry name" value="HTH_1"/>
    <property type="match status" value="1"/>
</dbReference>
<dbReference type="Gene3D" id="3.40.190.290">
    <property type="match status" value="1"/>
</dbReference>
<dbReference type="SUPFAM" id="SSF53850">
    <property type="entry name" value="Periplasmic binding protein-like II"/>
    <property type="match status" value="1"/>
</dbReference>
<dbReference type="Pfam" id="PF03466">
    <property type="entry name" value="LysR_substrate"/>
    <property type="match status" value="1"/>
</dbReference>
<sequence>MDKILQQFLAIAESGSFSRAAQLLSVTQPTLTFNIRKLEESLGVTLFKRTARGAILTPYGVTLFQNARVMRKLYDNTIDQIDRQRIQSELTISIGVGYTWWILFLRDWVFERRSSHPDAPVHVSVGNQLRCMDQLLAGEISMFLGHETPGMAAEFNTRFVPFGSAKQGYFVRKGHPLLNGPQAFEAIQAYPAVAVGSPEERYERLFLRDRDAFGNPRFRMQPNSFSSNSMSVCVEYILKSEGVLRFTSVVAKELEEKGLHQITLRDDQAERPARVGIYATHSAERDPRLAALLEEIQALGASKLATMGLD</sequence>
<evidence type="ECO:0000313" key="6">
    <source>
        <dbReference type="EMBL" id="MBW9054517.1"/>
    </source>
</evidence>
<reference evidence="6 7" key="1">
    <citation type="journal article" date="2021" name="MBio">
        <title>Poor Competitiveness of Bradyrhizobium in Pigeon Pea Root Colonization in Indian Soils.</title>
        <authorList>
            <person name="Chalasani D."/>
            <person name="Basu A."/>
            <person name="Pullabhotla S.V.S.R.N."/>
            <person name="Jorrin B."/>
            <person name="Neal A.L."/>
            <person name="Poole P.S."/>
            <person name="Podile A.R."/>
            <person name="Tkacz A."/>
        </authorList>
    </citation>
    <scope>NUCLEOTIDE SEQUENCE [LARGE SCALE GENOMIC DNA]</scope>
    <source>
        <strain evidence="6 7">HU56</strain>
    </source>
</reference>
<accession>A0ABS7GX25</accession>
<comment type="caution">
    <text evidence="6">The sequence shown here is derived from an EMBL/GenBank/DDBJ whole genome shotgun (WGS) entry which is preliminary data.</text>
</comment>
<dbReference type="InterPro" id="IPR036388">
    <property type="entry name" value="WH-like_DNA-bd_sf"/>
</dbReference>
<proteinExistence type="inferred from homology"/>
<dbReference type="SUPFAM" id="SSF46785">
    <property type="entry name" value="Winged helix' DNA-binding domain"/>
    <property type="match status" value="1"/>
</dbReference>
<organism evidence="6 7">
    <name type="scientific">Rhizobium mesosinicum</name>
    <dbReference type="NCBI Taxonomy" id="335017"/>
    <lineage>
        <taxon>Bacteria</taxon>
        <taxon>Pseudomonadati</taxon>
        <taxon>Pseudomonadota</taxon>
        <taxon>Alphaproteobacteria</taxon>
        <taxon>Hyphomicrobiales</taxon>
        <taxon>Rhizobiaceae</taxon>
        <taxon>Rhizobium/Agrobacterium group</taxon>
        <taxon>Rhizobium</taxon>
    </lineage>
</organism>
<keyword evidence="2" id="KW-0805">Transcription regulation</keyword>
<feature type="domain" description="HTH lysR-type" evidence="5">
    <location>
        <begin position="1"/>
        <end position="57"/>
    </location>
</feature>
<dbReference type="PANTHER" id="PTHR30126:SF98">
    <property type="entry name" value="HTH-TYPE TRANSCRIPTIONAL ACTIVATOR BAUR"/>
    <property type="match status" value="1"/>
</dbReference>
<dbReference type="InterPro" id="IPR000847">
    <property type="entry name" value="LysR_HTH_N"/>
</dbReference>
<dbReference type="EMBL" id="JAEUAK010000007">
    <property type="protein sequence ID" value="MBW9054517.1"/>
    <property type="molecule type" value="Genomic_DNA"/>
</dbReference>
<protein>
    <submittedName>
        <fullName evidence="6">LysR family transcriptional regulator</fullName>
    </submittedName>
</protein>
<dbReference type="PANTHER" id="PTHR30126">
    <property type="entry name" value="HTH-TYPE TRANSCRIPTIONAL REGULATOR"/>
    <property type="match status" value="1"/>
</dbReference>
<evidence type="ECO:0000313" key="7">
    <source>
        <dbReference type="Proteomes" id="UP000717752"/>
    </source>
</evidence>
<dbReference type="RefSeq" id="WP_220335878.1">
    <property type="nucleotide sequence ID" value="NZ_JAEUAK010000007.1"/>
</dbReference>
<keyword evidence="4" id="KW-0804">Transcription</keyword>
<evidence type="ECO:0000259" key="5">
    <source>
        <dbReference type="PROSITE" id="PS50931"/>
    </source>
</evidence>
<evidence type="ECO:0000256" key="4">
    <source>
        <dbReference type="ARBA" id="ARBA00023163"/>
    </source>
</evidence>
<keyword evidence="3" id="KW-0238">DNA-binding</keyword>
<evidence type="ECO:0000256" key="3">
    <source>
        <dbReference type="ARBA" id="ARBA00023125"/>
    </source>
</evidence>
<dbReference type="Gene3D" id="1.10.10.10">
    <property type="entry name" value="Winged helix-like DNA-binding domain superfamily/Winged helix DNA-binding domain"/>
    <property type="match status" value="1"/>
</dbReference>
<dbReference type="InterPro" id="IPR005119">
    <property type="entry name" value="LysR_subst-bd"/>
</dbReference>
<keyword evidence="7" id="KW-1185">Reference proteome</keyword>